<comment type="caution">
    <text evidence="1">The sequence shown here is derived from an EMBL/GenBank/DDBJ whole genome shotgun (WGS) entry which is preliminary data.</text>
</comment>
<evidence type="ECO:0000313" key="1">
    <source>
        <dbReference type="EMBL" id="KAH3862386.1"/>
    </source>
</evidence>
<organism evidence="1 2">
    <name type="scientific">Dreissena polymorpha</name>
    <name type="common">Zebra mussel</name>
    <name type="synonym">Mytilus polymorpha</name>
    <dbReference type="NCBI Taxonomy" id="45954"/>
    <lineage>
        <taxon>Eukaryota</taxon>
        <taxon>Metazoa</taxon>
        <taxon>Spiralia</taxon>
        <taxon>Lophotrochozoa</taxon>
        <taxon>Mollusca</taxon>
        <taxon>Bivalvia</taxon>
        <taxon>Autobranchia</taxon>
        <taxon>Heteroconchia</taxon>
        <taxon>Euheterodonta</taxon>
        <taxon>Imparidentia</taxon>
        <taxon>Neoheterodontei</taxon>
        <taxon>Myida</taxon>
        <taxon>Dreissenoidea</taxon>
        <taxon>Dreissenidae</taxon>
        <taxon>Dreissena</taxon>
    </lineage>
</organism>
<reference evidence="1" key="1">
    <citation type="journal article" date="2019" name="bioRxiv">
        <title>The Genome of the Zebra Mussel, Dreissena polymorpha: A Resource for Invasive Species Research.</title>
        <authorList>
            <person name="McCartney M.A."/>
            <person name="Auch B."/>
            <person name="Kono T."/>
            <person name="Mallez S."/>
            <person name="Zhang Y."/>
            <person name="Obille A."/>
            <person name="Becker A."/>
            <person name="Abrahante J.E."/>
            <person name="Garbe J."/>
            <person name="Badalamenti J.P."/>
            <person name="Herman A."/>
            <person name="Mangelson H."/>
            <person name="Liachko I."/>
            <person name="Sullivan S."/>
            <person name="Sone E.D."/>
            <person name="Koren S."/>
            <person name="Silverstein K.A.T."/>
            <person name="Beckman K.B."/>
            <person name="Gohl D.M."/>
        </authorList>
    </citation>
    <scope>NUCLEOTIDE SEQUENCE</scope>
    <source>
        <strain evidence="1">Duluth1</strain>
        <tissue evidence="1">Whole animal</tissue>
    </source>
</reference>
<name>A0A9D4LQZ0_DREPO</name>
<proteinExistence type="predicted"/>
<dbReference type="Proteomes" id="UP000828390">
    <property type="component" value="Unassembled WGS sequence"/>
</dbReference>
<dbReference type="EMBL" id="JAIWYP010000002">
    <property type="protein sequence ID" value="KAH3862386.1"/>
    <property type="molecule type" value="Genomic_DNA"/>
</dbReference>
<reference evidence="1" key="2">
    <citation type="submission" date="2020-11" db="EMBL/GenBank/DDBJ databases">
        <authorList>
            <person name="McCartney M.A."/>
            <person name="Auch B."/>
            <person name="Kono T."/>
            <person name="Mallez S."/>
            <person name="Becker A."/>
            <person name="Gohl D.M."/>
            <person name="Silverstein K.A.T."/>
            <person name="Koren S."/>
            <person name="Bechman K.B."/>
            <person name="Herman A."/>
            <person name="Abrahante J.E."/>
            <person name="Garbe J."/>
        </authorList>
    </citation>
    <scope>NUCLEOTIDE SEQUENCE</scope>
    <source>
        <strain evidence="1">Duluth1</strain>
        <tissue evidence="1">Whole animal</tissue>
    </source>
</reference>
<sequence length="69" mass="8472">MFIRGVLNFLNDLYYLWEMFIGGVLNLERLVVFVGDVHRWRAEFLERLVFVRDVHRWRAECLERLVVFV</sequence>
<accession>A0A9D4LQZ0</accession>
<gene>
    <name evidence="1" type="ORF">DPMN_025352</name>
</gene>
<keyword evidence="2" id="KW-1185">Reference proteome</keyword>
<evidence type="ECO:0000313" key="2">
    <source>
        <dbReference type="Proteomes" id="UP000828390"/>
    </source>
</evidence>
<dbReference type="AlphaFoldDB" id="A0A9D4LQZ0"/>
<protein>
    <submittedName>
        <fullName evidence="1">Uncharacterized protein</fullName>
    </submittedName>
</protein>